<dbReference type="Proteomes" id="UP001152622">
    <property type="component" value="Chromosome 15"/>
</dbReference>
<comment type="caution">
    <text evidence="2">The sequence shown here is derived from an EMBL/GenBank/DDBJ whole genome shotgun (WGS) entry which is preliminary data.</text>
</comment>
<organism evidence="2 3">
    <name type="scientific">Synaphobranchus kaupii</name>
    <name type="common">Kaup's arrowtooth eel</name>
    <dbReference type="NCBI Taxonomy" id="118154"/>
    <lineage>
        <taxon>Eukaryota</taxon>
        <taxon>Metazoa</taxon>
        <taxon>Chordata</taxon>
        <taxon>Craniata</taxon>
        <taxon>Vertebrata</taxon>
        <taxon>Euteleostomi</taxon>
        <taxon>Actinopterygii</taxon>
        <taxon>Neopterygii</taxon>
        <taxon>Teleostei</taxon>
        <taxon>Anguilliformes</taxon>
        <taxon>Synaphobranchidae</taxon>
        <taxon>Synaphobranchus</taxon>
    </lineage>
</organism>
<evidence type="ECO:0000313" key="3">
    <source>
        <dbReference type="Proteomes" id="UP001152622"/>
    </source>
</evidence>
<dbReference type="EMBL" id="JAINUF010000015">
    <property type="protein sequence ID" value="KAJ8341481.1"/>
    <property type="molecule type" value="Genomic_DNA"/>
</dbReference>
<keyword evidence="3" id="KW-1185">Reference proteome</keyword>
<evidence type="ECO:0000256" key="1">
    <source>
        <dbReference type="SAM" id="MobiDB-lite"/>
    </source>
</evidence>
<protein>
    <submittedName>
        <fullName evidence="2">Uncharacterized protein</fullName>
    </submittedName>
</protein>
<reference evidence="2" key="1">
    <citation type="journal article" date="2023" name="Science">
        <title>Genome structures resolve the early diversification of teleost fishes.</title>
        <authorList>
            <person name="Parey E."/>
            <person name="Louis A."/>
            <person name="Montfort J."/>
            <person name="Bouchez O."/>
            <person name="Roques C."/>
            <person name="Iampietro C."/>
            <person name="Lluch J."/>
            <person name="Castinel A."/>
            <person name="Donnadieu C."/>
            <person name="Desvignes T."/>
            <person name="Floi Bucao C."/>
            <person name="Jouanno E."/>
            <person name="Wen M."/>
            <person name="Mejri S."/>
            <person name="Dirks R."/>
            <person name="Jansen H."/>
            <person name="Henkel C."/>
            <person name="Chen W.J."/>
            <person name="Zahm M."/>
            <person name="Cabau C."/>
            <person name="Klopp C."/>
            <person name="Thompson A.W."/>
            <person name="Robinson-Rechavi M."/>
            <person name="Braasch I."/>
            <person name="Lecointre G."/>
            <person name="Bobe J."/>
            <person name="Postlethwait J.H."/>
            <person name="Berthelot C."/>
            <person name="Roest Crollius H."/>
            <person name="Guiguen Y."/>
        </authorList>
    </citation>
    <scope>NUCLEOTIDE SEQUENCE</scope>
    <source>
        <strain evidence="2">WJC10195</strain>
    </source>
</reference>
<proteinExistence type="predicted"/>
<feature type="region of interest" description="Disordered" evidence="1">
    <location>
        <begin position="63"/>
        <end position="92"/>
    </location>
</feature>
<name>A0A9Q1EMH4_SYNKA</name>
<accession>A0A9Q1EMH4</accession>
<sequence>MDRVQASRLQYPRQKKGILLETWNGQREDAGLRGGRRMLVRVREAPRSVKEAARSQARCKFSLAPPSPRRLHTRPLGLRNDGAPDTRQKPPLSTCAFATLNTEGRFSITFKLRGKKRSEKCACHLRHYGRTLASKPLSKYAN</sequence>
<evidence type="ECO:0000313" key="2">
    <source>
        <dbReference type="EMBL" id="KAJ8341481.1"/>
    </source>
</evidence>
<gene>
    <name evidence="2" type="ORF">SKAU_G00337720</name>
</gene>
<dbReference type="AlphaFoldDB" id="A0A9Q1EMH4"/>